<feature type="transmembrane region" description="Helical" evidence="1">
    <location>
        <begin position="188"/>
        <end position="211"/>
    </location>
</feature>
<gene>
    <name evidence="3" type="ORF">Lupro_07095</name>
</gene>
<dbReference type="EMBL" id="CP013355">
    <property type="protein sequence ID" value="AMC11026.1"/>
    <property type="molecule type" value="Genomic_DNA"/>
</dbReference>
<proteinExistence type="predicted"/>
<dbReference type="AlphaFoldDB" id="A0A0X8G6J6"/>
<dbReference type="RefSeq" id="WP_068207930.1">
    <property type="nucleotide sequence ID" value="NZ_CP013355.1"/>
</dbReference>
<protein>
    <recommendedName>
        <fullName evidence="2">Zinc-ribbon domain-containing protein</fullName>
    </recommendedName>
</protein>
<feature type="transmembrane region" description="Helical" evidence="1">
    <location>
        <begin position="73"/>
        <end position="89"/>
    </location>
</feature>
<dbReference type="Pfam" id="PF13240">
    <property type="entry name" value="Zn_Ribbon_1"/>
    <property type="match status" value="1"/>
</dbReference>
<dbReference type="STRING" id="1622118.Lupro_07095"/>
<name>A0A0X8G6J6_9FLAO</name>
<dbReference type="KEGG" id="lut:Lupro_07095"/>
<dbReference type="InterPro" id="IPR026870">
    <property type="entry name" value="Zinc_ribbon_dom"/>
</dbReference>
<sequence>MKTIYCTNCGEAITEDTKFCPSCGKKTNNNQKENLEEPKNSSFNPNTSSSNIFLEINNKITLQNSESKIVKRSWYAAGFFLLIIIVAFMDLDALPIHPAIVMISIFFFIISIVIGYMFKSREKKLQTLINGENLVAEWTLTKEQKKSYVNYLFKQESGKNLIILFSIGLIAIVVFGIFILVIDEGKLFMFLVLIGLILFLASFAYGMPFYYKIRNTKGDGKILIGAKYAYINGYFHNWDFPLSGLKKIKIIEDPFYGIYLVYYYTDRTLKHSEELYIPANNTIDLPKLITTLKNLN</sequence>
<keyword evidence="1" id="KW-1133">Transmembrane helix</keyword>
<feature type="domain" description="Zinc-ribbon" evidence="2">
    <location>
        <begin position="5"/>
        <end position="26"/>
    </location>
</feature>
<organism evidence="3 4">
    <name type="scientific">Lutibacter profundi</name>
    <dbReference type="NCBI Taxonomy" id="1622118"/>
    <lineage>
        <taxon>Bacteria</taxon>
        <taxon>Pseudomonadati</taxon>
        <taxon>Bacteroidota</taxon>
        <taxon>Flavobacteriia</taxon>
        <taxon>Flavobacteriales</taxon>
        <taxon>Flavobacteriaceae</taxon>
        <taxon>Lutibacter</taxon>
    </lineage>
</organism>
<reference evidence="4" key="1">
    <citation type="submission" date="2015-12" db="EMBL/GenBank/DDBJ databases">
        <title>Complete genome sequence of Lutibacter profundus strain LP1.</title>
        <authorList>
            <person name="Wissuwa J."/>
            <person name="Le Moine Bauer S."/>
            <person name="Stokke R."/>
            <person name="Dahle H."/>
            <person name="Steen I.H."/>
        </authorList>
    </citation>
    <scope>NUCLEOTIDE SEQUENCE [LARGE SCALE GENOMIC DNA]</scope>
    <source>
        <strain evidence="4">LP1</strain>
    </source>
</reference>
<keyword evidence="1" id="KW-0812">Transmembrane</keyword>
<evidence type="ECO:0000313" key="3">
    <source>
        <dbReference type="EMBL" id="AMC11026.1"/>
    </source>
</evidence>
<feature type="transmembrane region" description="Helical" evidence="1">
    <location>
        <begin position="161"/>
        <end position="182"/>
    </location>
</feature>
<evidence type="ECO:0000313" key="4">
    <source>
        <dbReference type="Proteomes" id="UP000059672"/>
    </source>
</evidence>
<dbReference type="OrthoDB" id="1492195at2"/>
<evidence type="ECO:0000256" key="1">
    <source>
        <dbReference type="SAM" id="Phobius"/>
    </source>
</evidence>
<accession>A0A0X8G6J6</accession>
<keyword evidence="4" id="KW-1185">Reference proteome</keyword>
<dbReference type="Proteomes" id="UP000059672">
    <property type="component" value="Chromosome"/>
</dbReference>
<reference evidence="3 4" key="2">
    <citation type="journal article" date="2016" name="Int. J. Syst. Evol. Microbiol.">
        <title>Lutibacter profundi sp. nov., isolated from a deep-sea hydrothermal system on the Arctic Mid-Ocean Ridge and emended description of the genus Lutibacter.</title>
        <authorList>
            <person name="Le Moine Bauer S."/>
            <person name="Roalkvam I."/>
            <person name="Steen I.H."/>
            <person name="Dahle H."/>
        </authorList>
    </citation>
    <scope>NUCLEOTIDE SEQUENCE [LARGE SCALE GENOMIC DNA]</scope>
    <source>
        <strain evidence="3 4">LP1</strain>
    </source>
</reference>
<feature type="transmembrane region" description="Helical" evidence="1">
    <location>
        <begin position="95"/>
        <end position="118"/>
    </location>
</feature>
<keyword evidence="1" id="KW-0472">Membrane</keyword>
<evidence type="ECO:0000259" key="2">
    <source>
        <dbReference type="Pfam" id="PF13240"/>
    </source>
</evidence>